<evidence type="ECO:0000313" key="1">
    <source>
        <dbReference type="EMBL" id="CZT16281.1"/>
    </source>
</evidence>
<dbReference type="EMBL" id="FJUY01000002">
    <property type="protein sequence ID" value="CZT16281.1"/>
    <property type="molecule type" value="Genomic_DNA"/>
</dbReference>
<dbReference type="GeneID" id="35597345"/>
<keyword evidence="2" id="KW-1185">Reference proteome</keyword>
<dbReference type="Proteomes" id="UP000225277">
    <property type="component" value="Unassembled WGS sequence"/>
</dbReference>
<dbReference type="RefSeq" id="XP_023623174.1">
    <property type="nucleotide sequence ID" value="XM_023767406.1"/>
</dbReference>
<proteinExistence type="predicted"/>
<dbReference type="OrthoDB" id="10583881at2759"/>
<name>A0A2D3UNC5_9PEZI</name>
<dbReference type="AlphaFoldDB" id="A0A2D3UNC5"/>
<sequence length="280" mass="31649">MATVIKRIFGPKDPKATAKIYPTSDPKWPIWGDILTLPLTPSPLDLITVSWSEDKYEVSKRYYQMRAWYNRPPAGTTDEDFNKAYETARECKIFVAEEFIDPRYRFGPPMADQHLLNATRSQIGLKGEPEILSLDDVMKADAAASDDSPGHQGWARLTIDEHFYYGQSADVEKPDRRWLVYHPCREAFQGRFVKDSKQRNFETVASVLPEVSAFGFTLVKMDAIKAKALGLLLLKAGGDPLRQFVPPEVNKAVLANKDLAAINKVNKVLPERASTLYIEK</sequence>
<organism evidence="1 2">
    <name type="scientific">Ramularia collo-cygni</name>
    <dbReference type="NCBI Taxonomy" id="112498"/>
    <lineage>
        <taxon>Eukaryota</taxon>
        <taxon>Fungi</taxon>
        <taxon>Dikarya</taxon>
        <taxon>Ascomycota</taxon>
        <taxon>Pezizomycotina</taxon>
        <taxon>Dothideomycetes</taxon>
        <taxon>Dothideomycetidae</taxon>
        <taxon>Mycosphaerellales</taxon>
        <taxon>Mycosphaerellaceae</taxon>
        <taxon>Ramularia</taxon>
    </lineage>
</organism>
<reference evidence="1 2" key="1">
    <citation type="submission" date="2016-03" db="EMBL/GenBank/DDBJ databases">
        <authorList>
            <person name="Ploux O."/>
        </authorList>
    </citation>
    <scope>NUCLEOTIDE SEQUENCE [LARGE SCALE GENOMIC DNA]</scope>
    <source>
        <strain evidence="1 2">URUG2</strain>
    </source>
</reference>
<protein>
    <submittedName>
        <fullName evidence="1">Uncharacterized protein</fullName>
    </submittedName>
</protein>
<evidence type="ECO:0000313" key="2">
    <source>
        <dbReference type="Proteomes" id="UP000225277"/>
    </source>
</evidence>
<accession>A0A2D3UNC5</accession>
<gene>
    <name evidence="1" type="ORF">RCC_02123</name>
</gene>